<name>A0A914WJY2_9BILA</name>
<reference evidence="3" key="1">
    <citation type="submission" date="2022-11" db="UniProtKB">
        <authorList>
            <consortium name="WormBaseParasite"/>
        </authorList>
    </citation>
    <scope>IDENTIFICATION</scope>
</reference>
<proteinExistence type="predicted"/>
<evidence type="ECO:0000256" key="1">
    <source>
        <dbReference type="SAM" id="MobiDB-lite"/>
    </source>
</evidence>
<evidence type="ECO:0000313" key="3">
    <source>
        <dbReference type="WBParaSite" id="PSAMB.scaffold439size51217.g5894.t1"/>
    </source>
</evidence>
<feature type="region of interest" description="Disordered" evidence="1">
    <location>
        <begin position="72"/>
        <end position="100"/>
    </location>
</feature>
<feature type="compositionally biased region" description="Polar residues" evidence="1">
    <location>
        <begin position="73"/>
        <end position="83"/>
    </location>
</feature>
<dbReference type="Proteomes" id="UP000887566">
    <property type="component" value="Unplaced"/>
</dbReference>
<organism evidence="2 3">
    <name type="scientific">Plectus sambesii</name>
    <dbReference type="NCBI Taxonomy" id="2011161"/>
    <lineage>
        <taxon>Eukaryota</taxon>
        <taxon>Metazoa</taxon>
        <taxon>Ecdysozoa</taxon>
        <taxon>Nematoda</taxon>
        <taxon>Chromadorea</taxon>
        <taxon>Plectida</taxon>
        <taxon>Plectina</taxon>
        <taxon>Plectoidea</taxon>
        <taxon>Plectidae</taxon>
        <taxon>Plectus</taxon>
    </lineage>
</organism>
<dbReference type="AlphaFoldDB" id="A0A914WJY2"/>
<accession>A0A914WJY2</accession>
<sequence length="100" mass="10845">MERPSTAFPPPCVCLPTAAFAVVVSFAMSSTLTQQVRRSPHDITARRLTPPTLPSVVFTCWLATAVCALRPTAPTNESAQSNRRPIESGHKATTRRGRLV</sequence>
<evidence type="ECO:0000313" key="2">
    <source>
        <dbReference type="Proteomes" id="UP000887566"/>
    </source>
</evidence>
<keyword evidence="2" id="KW-1185">Reference proteome</keyword>
<protein>
    <submittedName>
        <fullName evidence="3">Secreted protein</fullName>
    </submittedName>
</protein>
<dbReference type="WBParaSite" id="PSAMB.scaffold439size51217.g5894.t1">
    <property type="protein sequence ID" value="PSAMB.scaffold439size51217.g5894.t1"/>
    <property type="gene ID" value="PSAMB.scaffold439size51217.g5894"/>
</dbReference>